<protein>
    <submittedName>
        <fullName evidence="6">ATP-binding protein</fullName>
    </submittedName>
</protein>
<feature type="domain" description="ATPase" evidence="4">
    <location>
        <begin position="2"/>
        <end position="242"/>
    </location>
</feature>
<evidence type="ECO:0000259" key="4">
    <source>
        <dbReference type="Pfam" id="PF01637"/>
    </source>
</evidence>
<accession>A0ABV4T3S2</accession>
<evidence type="ECO:0000256" key="2">
    <source>
        <dbReference type="ARBA" id="ARBA00022741"/>
    </source>
</evidence>
<dbReference type="InterPro" id="IPR036388">
    <property type="entry name" value="WH-like_DNA-bd_sf"/>
</dbReference>
<evidence type="ECO:0000256" key="3">
    <source>
        <dbReference type="ARBA" id="ARBA00022840"/>
    </source>
</evidence>
<reference evidence="6 7" key="1">
    <citation type="submission" date="2023-03" db="EMBL/GenBank/DDBJ databases">
        <title>Speciation in Pyrococcus: adaptation to high temperature as a mechanism.</title>
        <authorList>
            <person name="Gu J."/>
        </authorList>
    </citation>
    <scope>NUCLEOTIDE SEQUENCE [LARGE SCALE GENOMIC DNA]</scope>
    <source>
        <strain evidence="6 7">LMOA34</strain>
    </source>
</reference>
<evidence type="ECO:0000256" key="1">
    <source>
        <dbReference type="ARBA" id="ARBA00006755"/>
    </source>
</evidence>
<keyword evidence="2" id="KW-0547">Nucleotide-binding</keyword>
<dbReference type="InterPro" id="IPR049081">
    <property type="entry name" value="MJ1010-like_2nd"/>
</dbReference>
<evidence type="ECO:0000313" key="7">
    <source>
        <dbReference type="Proteomes" id="UP001571980"/>
    </source>
</evidence>
<dbReference type="Pfam" id="PF21690">
    <property type="entry name" value="MJ1010-like_2nd"/>
    <property type="match status" value="1"/>
</dbReference>
<dbReference type="Gene3D" id="3.40.50.300">
    <property type="entry name" value="P-loop containing nucleotide triphosphate hydrolases"/>
    <property type="match status" value="1"/>
</dbReference>
<dbReference type="RefSeq" id="WP_372823702.1">
    <property type="nucleotide sequence ID" value="NZ_JARRIC010000002.1"/>
</dbReference>
<dbReference type="Gene3D" id="1.10.10.10">
    <property type="entry name" value="Winged helix-like DNA-binding domain superfamily/Winged helix DNA-binding domain"/>
    <property type="match status" value="1"/>
</dbReference>
<dbReference type="GO" id="GO:0005524">
    <property type="term" value="F:ATP binding"/>
    <property type="evidence" value="ECO:0007669"/>
    <property type="project" value="UniProtKB-KW"/>
</dbReference>
<feature type="domain" description="Uncharacterized ATP-binding protein MJ1010-like C-terminal" evidence="5">
    <location>
        <begin position="254"/>
        <end position="337"/>
    </location>
</feature>
<name>A0ABV4T3S2_9EURY</name>
<comment type="caution">
    <text evidence="6">The sequence shown here is derived from an EMBL/GenBank/DDBJ whole genome shotgun (WGS) entry which is preliminary data.</text>
</comment>
<dbReference type="InterPro" id="IPR051667">
    <property type="entry name" value="Archaeal_ATPase_domain"/>
</dbReference>
<dbReference type="InterPro" id="IPR027417">
    <property type="entry name" value="P-loop_NTPase"/>
</dbReference>
<evidence type="ECO:0000313" key="6">
    <source>
        <dbReference type="EMBL" id="MFA4804388.1"/>
    </source>
</evidence>
<dbReference type="SUPFAM" id="SSF52540">
    <property type="entry name" value="P-loop containing nucleoside triphosphate hydrolases"/>
    <property type="match status" value="1"/>
</dbReference>
<proteinExistence type="inferred from homology"/>
<keyword evidence="3 6" id="KW-0067">ATP-binding</keyword>
<comment type="similarity">
    <text evidence="1">Belongs to the archaeal ATPase family.</text>
</comment>
<dbReference type="PANTHER" id="PTHR37096">
    <property type="entry name" value="YALI0E33429P"/>
    <property type="match status" value="1"/>
</dbReference>
<keyword evidence="7" id="KW-1185">Reference proteome</keyword>
<dbReference type="InterPro" id="IPR011579">
    <property type="entry name" value="ATPase_dom"/>
</dbReference>
<sequence length="342" mass="39821">MFFDRERELGKLLRMVSYDPNMITFIYGPINSGKTALMNEFVKRLPNDYVVFQVNLRRTPITSYEEFVDILFSLEFRDRVKTLKEAVSLILSAGKEAFGFPIPAELLNEIVREKKPKNAFAYIATLMKEVKEAGKNSILIVDELQVIGDLKVNGPLIYEMFNFFVHLTKEEHLAHVFVVTSDSLFIEKVYNEAVLQGRSSYFFVDDFDKETALKFLVSQGFTNDEAELVWSYFGGKPVYLVEALKHREELKEWCEEVLEDRTSWLVLSLNSIRRKNSELFKDILVLLNEFIDREIVKCNEIDDAVFWAVKNNILFFDPRKRLLRPQGRLELLAIRKALDEVG</sequence>
<dbReference type="EMBL" id="JARRIG010000004">
    <property type="protein sequence ID" value="MFA4804388.1"/>
    <property type="molecule type" value="Genomic_DNA"/>
</dbReference>
<dbReference type="Pfam" id="PF01637">
    <property type="entry name" value="ATPase_2"/>
    <property type="match status" value="1"/>
</dbReference>
<organism evidence="6 7">
    <name type="scientific">Pyrococcus kukulkanii</name>
    <dbReference type="NCBI Taxonomy" id="1609559"/>
    <lineage>
        <taxon>Archaea</taxon>
        <taxon>Methanobacteriati</taxon>
        <taxon>Methanobacteriota</taxon>
        <taxon>Thermococci</taxon>
        <taxon>Thermococcales</taxon>
        <taxon>Thermococcaceae</taxon>
        <taxon>Pyrococcus</taxon>
    </lineage>
</organism>
<evidence type="ECO:0000259" key="5">
    <source>
        <dbReference type="Pfam" id="PF21690"/>
    </source>
</evidence>
<dbReference type="Proteomes" id="UP001571980">
    <property type="component" value="Unassembled WGS sequence"/>
</dbReference>
<gene>
    <name evidence="6" type="ORF">P8X34_06510</name>
</gene>
<dbReference type="PANTHER" id="PTHR37096:SF1">
    <property type="entry name" value="AAA+ ATPASE DOMAIN-CONTAINING PROTEIN"/>
    <property type="match status" value="1"/>
</dbReference>